<dbReference type="Gene3D" id="2.60.120.260">
    <property type="entry name" value="Galactose-binding domain-like"/>
    <property type="match status" value="1"/>
</dbReference>
<sequence length="327" mass="35678">MTATAELPVEGELPELAGATAWLNSAPLTPAGLRGRVVVVQFCTFSCINWLRTVPYVRAWAAKYRDAGLVLIGAHSPEFPFEHDLAKIRAALGDLGIEHPVAVDNDFVVWRAFDNAYWPALYFVDAGGRIRHHHFGEEDYERSERVIQQLLAEAGHDGVADDLVAVEPDGVFRAADWDRLGSPETYVGYARATGFASPGGISPDRGRVYAEPPRLALNQWALSGDWTVGSQSATLGEPDGRILHRFRGRDLNLVLGSRTEAPVHFRVRVDGRPPDGSAGLDVDGRGAGTVTEDRLYQLVRQDGPVADRTVEITFLDAGAQAYVFTFG</sequence>
<evidence type="ECO:0000259" key="1">
    <source>
        <dbReference type="PROSITE" id="PS51352"/>
    </source>
</evidence>
<dbReference type="SUPFAM" id="SSF52833">
    <property type="entry name" value="Thioredoxin-like"/>
    <property type="match status" value="1"/>
</dbReference>
<dbReference type="Gene3D" id="3.40.30.10">
    <property type="entry name" value="Glutaredoxin"/>
    <property type="match status" value="1"/>
</dbReference>
<dbReference type="PANTHER" id="PTHR46388">
    <property type="entry name" value="NHL REPEAT-CONTAINING PROTEIN 2"/>
    <property type="match status" value="1"/>
</dbReference>
<dbReference type="InterPro" id="IPR041017">
    <property type="entry name" value="Thioredoxin_10"/>
</dbReference>
<keyword evidence="3" id="KW-1185">Reference proteome</keyword>
<feature type="domain" description="Thioredoxin" evidence="1">
    <location>
        <begin position="1"/>
        <end position="152"/>
    </location>
</feature>
<dbReference type="PROSITE" id="PS51352">
    <property type="entry name" value="THIOREDOXIN_2"/>
    <property type="match status" value="1"/>
</dbReference>
<evidence type="ECO:0000313" key="2">
    <source>
        <dbReference type="EMBL" id="GLL12206.1"/>
    </source>
</evidence>
<dbReference type="EMBL" id="BSFQ01000012">
    <property type="protein sequence ID" value="GLL12206.1"/>
    <property type="molecule type" value="Genomic_DNA"/>
</dbReference>
<dbReference type="Pfam" id="PF17991">
    <property type="entry name" value="Thioredoxin_10"/>
    <property type="match status" value="1"/>
</dbReference>
<name>A0A9W6NX30_9PSEU</name>
<reference evidence="2" key="1">
    <citation type="journal article" date="2014" name="Int. J. Syst. Evol. Microbiol.">
        <title>Complete genome sequence of Corynebacterium casei LMG S-19264T (=DSM 44701T), isolated from a smear-ripened cheese.</title>
        <authorList>
            <consortium name="US DOE Joint Genome Institute (JGI-PGF)"/>
            <person name="Walter F."/>
            <person name="Albersmeier A."/>
            <person name="Kalinowski J."/>
            <person name="Ruckert C."/>
        </authorList>
    </citation>
    <scope>NUCLEOTIDE SEQUENCE</scope>
    <source>
        <strain evidence="2">VKM Ac-1069</strain>
    </source>
</reference>
<dbReference type="Proteomes" id="UP001143463">
    <property type="component" value="Unassembled WGS sequence"/>
</dbReference>
<protein>
    <recommendedName>
        <fullName evidence="1">Thioredoxin domain-containing protein</fullName>
    </recommendedName>
</protein>
<accession>A0A9W6NX30</accession>
<dbReference type="InterPro" id="IPR036249">
    <property type="entry name" value="Thioredoxin-like_sf"/>
</dbReference>
<evidence type="ECO:0000313" key="3">
    <source>
        <dbReference type="Proteomes" id="UP001143463"/>
    </source>
</evidence>
<dbReference type="AlphaFoldDB" id="A0A9W6NX30"/>
<dbReference type="InterPro" id="IPR013766">
    <property type="entry name" value="Thioredoxin_domain"/>
</dbReference>
<comment type="caution">
    <text evidence="2">The sequence shown here is derived from an EMBL/GenBank/DDBJ whole genome shotgun (WGS) entry which is preliminary data.</text>
</comment>
<reference evidence="2" key="2">
    <citation type="submission" date="2023-01" db="EMBL/GenBank/DDBJ databases">
        <authorList>
            <person name="Sun Q."/>
            <person name="Evtushenko L."/>
        </authorList>
    </citation>
    <scope>NUCLEOTIDE SEQUENCE</scope>
    <source>
        <strain evidence="2">VKM Ac-1069</strain>
    </source>
</reference>
<proteinExistence type="predicted"/>
<gene>
    <name evidence="2" type="ORF">GCM10017577_33470</name>
</gene>
<organism evidence="2 3">
    <name type="scientific">Pseudonocardia halophobica</name>
    <dbReference type="NCBI Taxonomy" id="29401"/>
    <lineage>
        <taxon>Bacteria</taxon>
        <taxon>Bacillati</taxon>
        <taxon>Actinomycetota</taxon>
        <taxon>Actinomycetes</taxon>
        <taxon>Pseudonocardiales</taxon>
        <taxon>Pseudonocardiaceae</taxon>
        <taxon>Pseudonocardia</taxon>
    </lineage>
</organism>
<dbReference type="PANTHER" id="PTHR46388:SF2">
    <property type="entry name" value="NHL REPEAT-CONTAINING PROTEIN 2"/>
    <property type="match status" value="1"/>
</dbReference>
<dbReference type="RefSeq" id="WP_051737462.1">
    <property type="nucleotide sequence ID" value="NZ_BAAAUZ010000020.1"/>
</dbReference>